<evidence type="ECO:0000256" key="5">
    <source>
        <dbReference type="ARBA" id="ARBA00022840"/>
    </source>
</evidence>
<keyword evidence="2" id="KW-0227">DNA damage</keyword>
<dbReference type="Pfam" id="PF23236">
    <property type="entry name" value="WHD_2nd_Lhr"/>
    <property type="match status" value="1"/>
</dbReference>
<keyword evidence="8" id="KW-0413">Isomerase</keyword>
<dbReference type="InterPro" id="IPR013701">
    <property type="entry name" value="Lhr-like_DEAD/DEAH_assoc"/>
</dbReference>
<dbReference type="GO" id="GO:0004386">
    <property type="term" value="F:helicase activity"/>
    <property type="evidence" value="ECO:0007669"/>
    <property type="project" value="UniProtKB-KW"/>
</dbReference>
<dbReference type="PROSITE" id="PS51192">
    <property type="entry name" value="HELICASE_ATP_BIND_1"/>
    <property type="match status" value="1"/>
</dbReference>
<feature type="region of interest" description="Disordered" evidence="9">
    <location>
        <begin position="611"/>
        <end position="636"/>
    </location>
</feature>
<dbReference type="InterPro" id="IPR055369">
    <property type="entry name" value="WH2_Lhr"/>
</dbReference>
<evidence type="ECO:0000259" key="10">
    <source>
        <dbReference type="PROSITE" id="PS51192"/>
    </source>
</evidence>
<evidence type="ECO:0000256" key="2">
    <source>
        <dbReference type="ARBA" id="ARBA00022763"/>
    </source>
</evidence>
<dbReference type="InterPro" id="IPR045628">
    <property type="entry name" value="Lhr_WH_dom"/>
</dbReference>
<reference evidence="12 13" key="1">
    <citation type="journal article" date="2019" name="Int. J. Syst. Evol. Microbiol.">
        <title>The Global Catalogue of Microorganisms (GCM) 10K type strain sequencing project: providing services to taxonomists for standard genome sequencing and annotation.</title>
        <authorList>
            <consortium name="The Broad Institute Genomics Platform"/>
            <consortium name="The Broad Institute Genome Sequencing Center for Infectious Disease"/>
            <person name="Wu L."/>
            <person name="Ma J."/>
        </authorList>
    </citation>
    <scope>NUCLEOTIDE SEQUENCE [LARGE SCALE GENOMIC DNA]</scope>
    <source>
        <strain evidence="12 13">JCM 15589</strain>
    </source>
</reference>
<keyword evidence="1" id="KW-0547">Nucleotide-binding</keyword>
<dbReference type="SMART" id="SM00487">
    <property type="entry name" value="DEXDc"/>
    <property type="match status" value="1"/>
</dbReference>
<dbReference type="Pfam" id="PF23234">
    <property type="entry name" value="WHD_4th_Lhr"/>
    <property type="match status" value="1"/>
</dbReference>
<organism evidence="12 13">
    <name type="scientific">Isoptericola hypogeus</name>
    <dbReference type="NCBI Taxonomy" id="300179"/>
    <lineage>
        <taxon>Bacteria</taxon>
        <taxon>Bacillati</taxon>
        <taxon>Actinomycetota</taxon>
        <taxon>Actinomycetes</taxon>
        <taxon>Micrococcales</taxon>
        <taxon>Promicromonosporaceae</taxon>
        <taxon>Isoptericola</taxon>
    </lineage>
</organism>
<evidence type="ECO:0000313" key="12">
    <source>
        <dbReference type="EMBL" id="GAA1742099.1"/>
    </source>
</evidence>
<protein>
    <submittedName>
        <fullName evidence="12">ATP-dependent helicase</fullName>
    </submittedName>
</protein>
<feature type="region of interest" description="Disordered" evidence="9">
    <location>
        <begin position="825"/>
        <end position="874"/>
    </location>
</feature>
<feature type="compositionally biased region" description="Low complexity" evidence="9">
    <location>
        <begin position="1275"/>
        <end position="1291"/>
    </location>
</feature>
<dbReference type="PANTHER" id="PTHR47962:SF5">
    <property type="entry name" value="ATP-DEPENDENT HELICASE LHR-RELATED"/>
    <property type="match status" value="1"/>
</dbReference>
<keyword evidence="6" id="KW-0238">DNA-binding</keyword>
<feature type="compositionally biased region" description="Basic and acidic residues" evidence="9">
    <location>
        <begin position="1567"/>
        <end position="1579"/>
    </location>
</feature>
<evidence type="ECO:0000259" key="11">
    <source>
        <dbReference type="PROSITE" id="PS51194"/>
    </source>
</evidence>
<dbReference type="Pfam" id="PF23235">
    <property type="entry name" value="WHD_3rd_Lhr"/>
    <property type="match status" value="1"/>
</dbReference>
<keyword evidence="7" id="KW-0234">DNA repair</keyword>
<evidence type="ECO:0000256" key="3">
    <source>
        <dbReference type="ARBA" id="ARBA00022801"/>
    </source>
</evidence>
<evidence type="ECO:0000313" key="13">
    <source>
        <dbReference type="Proteomes" id="UP001501138"/>
    </source>
</evidence>
<dbReference type="Pfam" id="PF19306">
    <property type="entry name" value="WHD_Lhr"/>
    <property type="match status" value="1"/>
</dbReference>
<dbReference type="InterPro" id="IPR055368">
    <property type="entry name" value="WH3_Lhr"/>
</dbReference>
<dbReference type="RefSeq" id="WP_344250946.1">
    <property type="nucleotide sequence ID" value="NZ_BAAAPM010000012.1"/>
</dbReference>
<evidence type="ECO:0000256" key="7">
    <source>
        <dbReference type="ARBA" id="ARBA00023204"/>
    </source>
</evidence>
<keyword evidence="4 12" id="KW-0347">Helicase</keyword>
<feature type="domain" description="Helicase C-terminal" evidence="11">
    <location>
        <begin position="320"/>
        <end position="514"/>
    </location>
</feature>
<keyword evidence="3" id="KW-0378">Hydrolase</keyword>
<dbReference type="Gene3D" id="3.40.50.300">
    <property type="entry name" value="P-loop containing nucleotide triphosphate hydrolases"/>
    <property type="match status" value="2"/>
</dbReference>
<dbReference type="Pfam" id="PF00271">
    <property type="entry name" value="Helicase_C"/>
    <property type="match status" value="1"/>
</dbReference>
<feature type="region of interest" description="Disordered" evidence="9">
    <location>
        <begin position="1266"/>
        <end position="1291"/>
    </location>
</feature>
<dbReference type="PROSITE" id="PS51194">
    <property type="entry name" value="HELICASE_CTER"/>
    <property type="match status" value="1"/>
</dbReference>
<keyword evidence="13" id="KW-1185">Reference proteome</keyword>
<comment type="caution">
    <text evidence="12">The sequence shown here is derived from an EMBL/GenBank/DDBJ whole genome shotgun (WGS) entry which is preliminary data.</text>
</comment>
<feature type="compositionally biased region" description="Low complexity" evidence="9">
    <location>
        <begin position="847"/>
        <end position="861"/>
    </location>
</feature>
<dbReference type="PANTHER" id="PTHR47962">
    <property type="entry name" value="ATP-DEPENDENT HELICASE LHR-RELATED-RELATED"/>
    <property type="match status" value="1"/>
</dbReference>
<evidence type="ECO:0000256" key="8">
    <source>
        <dbReference type="ARBA" id="ARBA00023235"/>
    </source>
</evidence>
<evidence type="ECO:0000256" key="6">
    <source>
        <dbReference type="ARBA" id="ARBA00023125"/>
    </source>
</evidence>
<feature type="region of interest" description="Disordered" evidence="9">
    <location>
        <begin position="1626"/>
        <end position="1659"/>
    </location>
</feature>
<dbReference type="Proteomes" id="UP001501138">
    <property type="component" value="Unassembled WGS sequence"/>
</dbReference>
<feature type="domain" description="Helicase ATP-binding" evidence="10">
    <location>
        <begin position="43"/>
        <end position="235"/>
    </location>
</feature>
<dbReference type="SUPFAM" id="SSF52540">
    <property type="entry name" value="P-loop containing nucleoside triphosphate hydrolases"/>
    <property type="match status" value="1"/>
</dbReference>
<dbReference type="InterPro" id="IPR055367">
    <property type="entry name" value="WH4_Lhr"/>
</dbReference>
<feature type="compositionally biased region" description="Pro residues" evidence="9">
    <location>
        <begin position="1633"/>
        <end position="1648"/>
    </location>
</feature>
<evidence type="ECO:0000256" key="1">
    <source>
        <dbReference type="ARBA" id="ARBA00022741"/>
    </source>
</evidence>
<feature type="region of interest" description="Disordered" evidence="9">
    <location>
        <begin position="264"/>
        <end position="302"/>
    </location>
</feature>
<dbReference type="SMART" id="SM00490">
    <property type="entry name" value="HELICc"/>
    <property type="match status" value="1"/>
</dbReference>
<gene>
    <name evidence="12" type="ORF">GCM10009809_41940</name>
</gene>
<proteinExistence type="predicted"/>
<name>A0ABN2JZ40_9MICO</name>
<dbReference type="Pfam" id="PF00270">
    <property type="entry name" value="DEAD"/>
    <property type="match status" value="1"/>
</dbReference>
<dbReference type="InterPro" id="IPR001650">
    <property type="entry name" value="Helicase_C-like"/>
</dbReference>
<evidence type="ECO:0000256" key="9">
    <source>
        <dbReference type="SAM" id="MobiDB-lite"/>
    </source>
</evidence>
<feature type="region of interest" description="Disordered" evidence="9">
    <location>
        <begin position="1567"/>
        <end position="1592"/>
    </location>
</feature>
<dbReference type="EMBL" id="BAAAPM010000012">
    <property type="protein sequence ID" value="GAA1742099.1"/>
    <property type="molecule type" value="Genomic_DNA"/>
</dbReference>
<dbReference type="InterPro" id="IPR027417">
    <property type="entry name" value="P-loop_NTPase"/>
</dbReference>
<dbReference type="InterPro" id="IPR011545">
    <property type="entry name" value="DEAD/DEAH_box_helicase_dom"/>
</dbReference>
<dbReference type="InterPro" id="IPR014001">
    <property type="entry name" value="Helicase_ATP-bd"/>
</dbReference>
<accession>A0ABN2JZ40</accession>
<feature type="compositionally biased region" description="Gly residues" evidence="9">
    <location>
        <begin position="615"/>
        <end position="627"/>
    </location>
</feature>
<evidence type="ECO:0000256" key="4">
    <source>
        <dbReference type="ARBA" id="ARBA00022806"/>
    </source>
</evidence>
<dbReference type="CDD" id="cd18796">
    <property type="entry name" value="SF2_C_LHR"/>
    <property type="match status" value="1"/>
</dbReference>
<keyword evidence="5" id="KW-0067">ATP-binding</keyword>
<dbReference type="InterPro" id="IPR052511">
    <property type="entry name" value="ATP-dep_Helicase"/>
</dbReference>
<dbReference type="Pfam" id="PF08494">
    <property type="entry name" value="DEAD_assoc"/>
    <property type="match status" value="1"/>
</dbReference>
<sequence length="1753" mass="183146">MTGTPDDASPSDPAGVLARFGPATRAWFAGAFAAPTPAQVGAWEAISTDRHALVVAPTGSGKTLAAFLWAIDRLTTTPPPERSRRCRVLYVSPLKALAADVQRNLRSPLAGIRQAAARLDVGVEEVTVGARTGDTPPSERRAFATRPPDVLVTTPESLFLVLTSQARAGLAGVETVVLDEIHAVAGTKRGAHLALSLERLDAQLERPAQRIGLSATVRPVEDVAGFLGGQRAPGDGGREVVVVQPPSTKRWAIDVVVPVPDLADLDSAPTVPDPTAPQPAPPATAGTAEGGADGRAGGDEEIDLTGAATSPLRRASVWPHVEERVVDLVAGHRSTLVFTNSRRGAERLTARMNELWAERSGLVLPEPGTQQAAQVQAQSGVSVGIPAEPDGEVPVLARAHHGSMSRAERTRTESELKAGRLPAVVATSSLELGIDMGAVDLVVQVGAPPSVASGLQRIGRAGHQVGAVSHGVVFPTFRGDLVPATVVAQRMRAGEIEHLRVLANPLDVLAQQVVAALAVDDWDADELLATFRRAAPFTGLGDATWRAVLDMLAGRYPSEDFAELRARIVWDRATGRLSGRPGALRLAATSGGTIPDRGLYGVFLATDAPASAGPSDGGPHGVAGGDGARPRGGKRVGELDEEMVYESRVGDTFTLGSSTWRIEDITPDRVLVTPAPGLPGRLPFWKGDSPGRPAELGRAVGEFVRTTDALLADDEAGGTDLGRASLRAAGLDAWAADNLASYLAEQRRATGRLPDDRTVVVERFRDELGDWRVVVHSPFGAPVHAPWALVLAARLRERYGTDVAAMHSDDGIVLRLPDAGDTGWDLGGSAAWDPGGSGAEDPGGDGAWRPGGADGAAAGSDPDGGRGAPGVTADDLLIDPDEVLAAVRDELGGSVMFASRFREAAARALLLPRRRPDRRQPLWQQRQRASQLLQVASGYPDFPVMLEAARECLQDDFDVAALTDLMRSLAAGRIRLVEVTTSQPSPFAQALLFGYTAQFLYDGDAPLAERRAAALSLDPELLAELLGDQGATPLADLLDPGAVERTEAELQALAPDRRARDAEGLWDVLRRSGPHPLAALRARTREERRDEVEAWLAALEASRRVIRVRLGGLAEGASDGGQGDAEAEQWAVAEDAGRLRDALGVALPVGMPEEFTEPVTDPLGDLLRRHARTHGPFGAADAARRFGLGVAVAGQTLSRLESAGVLVRGRLRPESLGGTGDEWCDPGVLRTLRRRSLAALRAEVEPVDQEALGVFLPRWHGIAATRGPASGGSPGARASAARPSGTGTLRGTDGLLRAVEQLAGAAVPASALETLVLPARVADYSPALLDELTTAGDVLWCGHARLPGSGGGDGMVSLHLADDAPLTLPPEPDLEEGGPLDSALHRVLLDLLTGSGGFFLPRLAELADATPGGALEALWDLVWAGLVTNDSPVVLRERLGGAGGAHRAPRAPGRARPVRRSRFALARPATAGRAAPLPGGGGRWAALPAREQDPTVRTHALTQVLLERHGVLTRAVAPSEGVAGVFRGVYRVLTELEERGSVRRGYFVEHLGGSQFALPGAVDQLRTDAQDRERAREADEAALDDAATGVGAPDDARRHHALLLAAADPANPYGAALAWPAPAADAAGVRRAPGPPSSPADPDGPPSPGARSGTHRPGRKAGAVVVLVDGDLALYVERGGRTLLSFGVAGARLTLAAKVLTDACGAGRLGRVMVQRVDGIPALTAARDRTPAAAALLDAGFGVTPRGLRPAPR</sequence>
<feature type="compositionally biased region" description="Pro residues" evidence="9">
    <location>
        <begin position="271"/>
        <end position="282"/>
    </location>
</feature>